<feature type="region of interest" description="Disordered" evidence="1">
    <location>
        <begin position="18"/>
        <end position="62"/>
    </location>
</feature>
<organism evidence="2 3">
    <name type="scientific">Muraenolepis orangiensis</name>
    <name type="common">Patagonian moray cod</name>
    <dbReference type="NCBI Taxonomy" id="630683"/>
    <lineage>
        <taxon>Eukaryota</taxon>
        <taxon>Metazoa</taxon>
        <taxon>Chordata</taxon>
        <taxon>Craniata</taxon>
        <taxon>Vertebrata</taxon>
        <taxon>Euteleostomi</taxon>
        <taxon>Actinopterygii</taxon>
        <taxon>Neopterygii</taxon>
        <taxon>Teleostei</taxon>
        <taxon>Neoteleostei</taxon>
        <taxon>Acanthomorphata</taxon>
        <taxon>Zeiogadaria</taxon>
        <taxon>Gadariae</taxon>
        <taxon>Gadiformes</taxon>
        <taxon>Muraenolepidoidei</taxon>
        <taxon>Muraenolepididae</taxon>
        <taxon>Muraenolepis</taxon>
    </lineage>
</organism>
<evidence type="ECO:0000313" key="3">
    <source>
        <dbReference type="Proteomes" id="UP001148018"/>
    </source>
</evidence>
<evidence type="ECO:0000256" key="1">
    <source>
        <dbReference type="SAM" id="MobiDB-lite"/>
    </source>
</evidence>
<dbReference type="Proteomes" id="UP001148018">
    <property type="component" value="Unassembled WGS sequence"/>
</dbReference>
<keyword evidence="3" id="KW-1185">Reference proteome</keyword>
<name>A0A9Q0EDT5_9TELE</name>
<comment type="caution">
    <text evidence="2">The sequence shown here is derived from an EMBL/GenBank/DDBJ whole genome shotgun (WGS) entry which is preliminary data.</text>
</comment>
<proteinExistence type="predicted"/>
<dbReference type="EMBL" id="JANIIK010000044">
    <property type="protein sequence ID" value="KAJ3604739.1"/>
    <property type="molecule type" value="Genomic_DNA"/>
</dbReference>
<gene>
    <name evidence="2" type="ORF">NHX12_029478</name>
</gene>
<sequence>MLPRAIVHGEGYLYSNRPVRKHRMRQLTKQGNPPEPQNPAEGLENHQEIQSNAWKPRLTAGPGHRSVLNRSLVLAPASSNRDPLVVVALLILEADVVALLSTTKVACWLGNNTQLGFQDLGSSYSSFVQEVVVSQ</sequence>
<accession>A0A9Q0EDT5</accession>
<protein>
    <submittedName>
        <fullName evidence="2">Uncharacterized protein</fullName>
    </submittedName>
</protein>
<reference evidence="2" key="1">
    <citation type="submission" date="2022-07" db="EMBL/GenBank/DDBJ databases">
        <title>Chromosome-level genome of Muraenolepis orangiensis.</title>
        <authorList>
            <person name="Kim J."/>
        </authorList>
    </citation>
    <scope>NUCLEOTIDE SEQUENCE</scope>
    <source>
        <strain evidence="2">KU_S4_2022</strain>
        <tissue evidence="2">Muscle</tissue>
    </source>
</reference>
<dbReference type="AlphaFoldDB" id="A0A9Q0EDT5"/>
<evidence type="ECO:0000313" key="2">
    <source>
        <dbReference type="EMBL" id="KAJ3604739.1"/>
    </source>
</evidence>